<dbReference type="GO" id="GO:0000976">
    <property type="term" value="F:transcription cis-regulatory region binding"/>
    <property type="evidence" value="ECO:0007669"/>
    <property type="project" value="TreeGrafter"/>
</dbReference>
<dbReference type="SUPFAM" id="SSF46689">
    <property type="entry name" value="Homeodomain-like"/>
    <property type="match status" value="1"/>
</dbReference>
<dbReference type="Gene3D" id="1.10.357.10">
    <property type="entry name" value="Tetracycline Repressor, domain 2"/>
    <property type="match status" value="1"/>
</dbReference>
<keyword evidence="8" id="KW-1185">Reference proteome</keyword>
<dbReference type="Pfam" id="PF00440">
    <property type="entry name" value="TetR_N"/>
    <property type="match status" value="1"/>
</dbReference>
<dbReference type="SUPFAM" id="SSF48498">
    <property type="entry name" value="Tetracyclin repressor-like, C-terminal domain"/>
    <property type="match status" value="1"/>
</dbReference>
<dbReference type="AlphaFoldDB" id="A0A852YDU2"/>
<dbReference type="InterPro" id="IPR050109">
    <property type="entry name" value="HTH-type_TetR-like_transc_reg"/>
</dbReference>
<reference evidence="7 8" key="1">
    <citation type="submission" date="2020-07" db="EMBL/GenBank/DDBJ databases">
        <title>Sequencing the genomes of 1000 actinobacteria strains.</title>
        <authorList>
            <person name="Klenk H.-P."/>
        </authorList>
    </citation>
    <scope>NUCLEOTIDE SEQUENCE [LARGE SCALE GENOMIC DNA]</scope>
    <source>
        <strain evidence="7 8">DSM 23141</strain>
    </source>
</reference>
<dbReference type="InterPro" id="IPR036271">
    <property type="entry name" value="Tet_transcr_reg_TetR-rel_C_sf"/>
</dbReference>
<name>A0A852YDU2_9MICO</name>
<dbReference type="Proteomes" id="UP000553888">
    <property type="component" value="Unassembled WGS sequence"/>
</dbReference>
<dbReference type="GO" id="GO:0003700">
    <property type="term" value="F:DNA-binding transcription factor activity"/>
    <property type="evidence" value="ECO:0007669"/>
    <property type="project" value="TreeGrafter"/>
</dbReference>
<dbReference type="InterPro" id="IPR009057">
    <property type="entry name" value="Homeodomain-like_sf"/>
</dbReference>
<organism evidence="7 8">
    <name type="scientific">Schumannella luteola</name>
    <dbReference type="NCBI Taxonomy" id="472059"/>
    <lineage>
        <taxon>Bacteria</taxon>
        <taxon>Bacillati</taxon>
        <taxon>Actinomycetota</taxon>
        <taxon>Actinomycetes</taxon>
        <taxon>Micrococcales</taxon>
        <taxon>Microbacteriaceae</taxon>
        <taxon>Schumannella</taxon>
    </lineage>
</organism>
<dbReference type="EMBL" id="JACBZY010000001">
    <property type="protein sequence ID" value="NYG97837.1"/>
    <property type="molecule type" value="Genomic_DNA"/>
</dbReference>
<evidence type="ECO:0000256" key="1">
    <source>
        <dbReference type="ARBA" id="ARBA00023015"/>
    </source>
</evidence>
<keyword evidence="2 4" id="KW-0238">DNA-binding</keyword>
<dbReference type="RefSeq" id="WP_343046567.1">
    <property type="nucleotide sequence ID" value="NZ_JACBZY010000001.1"/>
</dbReference>
<accession>A0A852YDU2</accession>
<dbReference type="PRINTS" id="PR00455">
    <property type="entry name" value="HTHTETR"/>
</dbReference>
<keyword evidence="1" id="KW-0805">Transcription regulation</keyword>
<evidence type="ECO:0000256" key="2">
    <source>
        <dbReference type="ARBA" id="ARBA00023125"/>
    </source>
</evidence>
<evidence type="ECO:0000313" key="8">
    <source>
        <dbReference type="Proteomes" id="UP000553888"/>
    </source>
</evidence>
<protein>
    <submittedName>
        <fullName evidence="7">AcrR family transcriptional regulator</fullName>
    </submittedName>
</protein>
<dbReference type="PANTHER" id="PTHR30055">
    <property type="entry name" value="HTH-TYPE TRANSCRIPTIONAL REGULATOR RUTR"/>
    <property type="match status" value="1"/>
</dbReference>
<comment type="caution">
    <text evidence="7">The sequence shown here is derived from an EMBL/GenBank/DDBJ whole genome shotgun (WGS) entry which is preliminary data.</text>
</comment>
<feature type="domain" description="HTH tetR-type" evidence="6">
    <location>
        <begin position="43"/>
        <end position="103"/>
    </location>
</feature>
<evidence type="ECO:0000256" key="4">
    <source>
        <dbReference type="PROSITE-ProRule" id="PRU00335"/>
    </source>
</evidence>
<evidence type="ECO:0000259" key="6">
    <source>
        <dbReference type="PROSITE" id="PS50977"/>
    </source>
</evidence>
<evidence type="ECO:0000256" key="3">
    <source>
        <dbReference type="ARBA" id="ARBA00023163"/>
    </source>
</evidence>
<sequence>MDDTGESGAERAGSAASEPTVEPTAESAPAHPRGPRGPYRKTEERRRQILDQAVHVFARRGFHSGSLREIARGVGMTVPGILHHFGDKESLFQAVLDERDERVRTAAGDVSERNLIEQFRAVMGAVRAEPGLSSLYTIVSAEATDDEHPAHAAFRIRYAENARGVIPALVAGQEDGTIRGDLDVVQASRVIPAVMDGLQQQWLLDPDFDLETAFDDFLRGYLLPR</sequence>
<feature type="region of interest" description="Disordered" evidence="5">
    <location>
        <begin position="1"/>
        <end position="44"/>
    </location>
</feature>
<evidence type="ECO:0000313" key="7">
    <source>
        <dbReference type="EMBL" id="NYG97837.1"/>
    </source>
</evidence>
<dbReference type="PANTHER" id="PTHR30055:SF234">
    <property type="entry name" value="HTH-TYPE TRANSCRIPTIONAL REGULATOR BETI"/>
    <property type="match status" value="1"/>
</dbReference>
<gene>
    <name evidence="7" type="ORF">BJ979_000463</name>
</gene>
<feature type="DNA-binding region" description="H-T-H motif" evidence="4">
    <location>
        <begin position="66"/>
        <end position="85"/>
    </location>
</feature>
<keyword evidence="3" id="KW-0804">Transcription</keyword>
<evidence type="ECO:0000256" key="5">
    <source>
        <dbReference type="SAM" id="MobiDB-lite"/>
    </source>
</evidence>
<proteinExistence type="predicted"/>
<feature type="compositionally biased region" description="Low complexity" evidence="5">
    <location>
        <begin position="1"/>
        <end position="18"/>
    </location>
</feature>
<dbReference type="PROSITE" id="PS50977">
    <property type="entry name" value="HTH_TETR_2"/>
    <property type="match status" value="1"/>
</dbReference>
<dbReference type="InterPro" id="IPR001647">
    <property type="entry name" value="HTH_TetR"/>
</dbReference>